<dbReference type="Proteomes" id="UP000887116">
    <property type="component" value="Unassembled WGS sequence"/>
</dbReference>
<dbReference type="AlphaFoldDB" id="A0A8X6FSH8"/>
<keyword evidence="3" id="KW-1185">Reference proteome</keyword>
<reference evidence="2" key="1">
    <citation type="submission" date="2020-07" db="EMBL/GenBank/DDBJ databases">
        <title>Multicomponent nature underlies the extraordinary mechanical properties of spider dragline silk.</title>
        <authorList>
            <person name="Kono N."/>
            <person name="Nakamura H."/>
            <person name="Mori M."/>
            <person name="Yoshida Y."/>
            <person name="Ohtoshi R."/>
            <person name="Malay A.D."/>
            <person name="Moran D.A.P."/>
            <person name="Tomita M."/>
            <person name="Numata K."/>
            <person name="Arakawa K."/>
        </authorList>
    </citation>
    <scope>NUCLEOTIDE SEQUENCE</scope>
</reference>
<gene>
    <name evidence="2" type="primary">FASN</name>
    <name evidence="2" type="ORF">TNCT_627901</name>
</gene>
<dbReference type="InterPro" id="IPR049391">
    <property type="entry name" value="FAS_pseudo-KR"/>
</dbReference>
<dbReference type="Pfam" id="PF21149">
    <property type="entry name" value="FAS_pseudo-KR"/>
    <property type="match status" value="1"/>
</dbReference>
<dbReference type="OrthoDB" id="6435431at2759"/>
<dbReference type="Gene3D" id="3.40.50.720">
    <property type="entry name" value="NAD(P)-binding Rossmann-like Domain"/>
    <property type="match status" value="1"/>
</dbReference>
<evidence type="ECO:0000259" key="1">
    <source>
        <dbReference type="Pfam" id="PF21149"/>
    </source>
</evidence>
<dbReference type="EMBL" id="BMAO01010295">
    <property type="protein sequence ID" value="GFQ66223.1"/>
    <property type="molecule type" value="Genomic_DNA"/>
</dbReference>
<dbReference type="Gene3D" id="3.90.180.10">
    <property type="entry name" value="Medium-chain alcohol dehydrogenases, catalytic domain"/>
    <property type="match status" value="1"/>
</dbReference>
<dbReference type="Gene3D" id="3.40.50.150">
    <property type="entry name" value="Vaccinia Virus protein VP39"/>
    <property type="match status" value="1"/>
</dbReference>
<protein>
    <submittedName>
        <fullName evidence="2">Fatty acid synthase</fullName>
    </submittedName>
</protein>
<name>A0A8X6FSH8_TRICU</name>
<feature type="domain" description="Fatty acid synthase pseudo-KR" evidence="1">
    <location>
        <begin position="363"/>
        <end position="461"/>
    </location>
</feature>
<evidence type="ECO:0000313" key="2">
    <source>
        <dbReference type="EMBL" id="GFQ66223.1"/>
    </source>
</evidence>
<accession>A0A8X6FSH8</accession>
<evidence type="ECO:0000313" key="3">
    <source>
        <dbReference type="Proteomes" id="UP000887116"/>
    </source>
</evidence>
<comment type="caution">
    <text evidence="2">The sequence shown here is derived from an EMBL/GenBank/DDBJ whole genome shotgun (WGS) entry which is preliminary data.</text>
</comment>
<organism evidence="2 3">
    <name type="scientific">Trichonephila clavata</name>
    <name type="common">Joro spider</name>
    <name type="synonym">Nephila clavata</name>
    <dbReference type="NCBI Taxonomy" id="2740835"/>
    <lineage>
        <taxon>Eukaryota</taxon>
        <taxon>Metazoa</taxon>
        <taxon>Ecdysozoa</taxon>
        <taxon>Arthropoda</taxon>
        <taxon>Chelicerata</taxon>
        <taxon>Arachnida</taxon>
        <taxon>Araneae</taxon>
        <taxon>Araneomorphae</taxon>
        <taxon>Entelegynae</taxon>
        <taxon>Araneoidea</taxon>
        <taxon>Nephilidae</taxon>
        <taxon>Trichonephila</taxon>
    </lineage>
</organism>
<dbReference type="InterPro" id="IPR029063">
    <property type="entry name" value="SAM-dependent_MTases_sf"/>
</dbReference>
<sequence>MSKRKENFQLECVPVHQNKYAQKVTSGGVELKNLSVEFAPRHAIKQIPLLEEYHFVPYHEENILSKSNKKTLIKYIDVCSSIAKMTLELLGKNGDEISSILKGSQLADYLSTTSYLESQADSHILLKSLCAIMDAVTDTDFTRHVESYVDRYLLERDLDVLSKTLVQEIPLRGVLDIVLENIVPKKLKVAEVSNSSQPLCAKIIEVIQTNCLSANYSVAHSSLDLLDRGCLPSEMVDVFSWVPGSSLSFKDIDLFVMKYLNSSKEDHARLLRAASATIKDGGFIIVLEKTRLVPAEMFLSTIRKTTLPMLSEPDLEQTFKELKLRVICKKSDSLTSTLYLLRKVPVASYQDAVIPIEVGKYEKWVTELKEQIVEVISQPIKSKRIWLVSEGTNCSGVIGLVNCLRLEPGGSSIRCVFISEEVSTLPKFNTQTQFYEEILAKDLTMNIFKTNSWGSYRHFEMSEGTQSIEMEHAYLNLLTRGNLSSLTWIDSPLKYVTQSSDTLLCHVYYAPLNFKDVMLATGKLSQSE</sequence>
<proteinExistence type="predicted"/>